<reference evidence="3" key="1">
    <citation type="submission" date="2020-06" db="EMBL/GenBank/DDBJ databases">
        <title>A chromosome-scale genome assembly of Talaromyces rugulosus W13939.</title>
        <authorList>
            <person name="Wang B."/>
            <person name="Guo L."/>
            <person name="Ye K."/>
            <person name="Wang L."/>
        </authorList>
    </citation>
    <scope>NUCLEOTIDE SEQUENCE [LARGE SCALE GENOMIC DNA]</scope>
    <source>
        <strain evidence="3">W13939</strain>
    </source>
</reference>
<sequence length="508" mass="58687">MNGRSQSPTDSQNSSPTLSRREKRKLEPSNGRRKAENSDKHATFNAAGTIPRDAIVRITNLVQFLGSYNDDVDKIEHALDRLMEKDEKIKSLSSAIQELKHSNNEELQGLKEEIEENSNRLIELEQRELTMIDNQQRFEAEKKQEKERRKQFDKEQQTKYERKLDAEKDRLSQVNALRTEKAQVEKTLGLYVKNVTELESQLKESESRHPIQSLSTEHYENAFSNLREKIRAITQTYLCNLPPENELDIDEVQKEFTKLQSIFGTISLSASVASRFLRVRGAQCIIVEAICSCFWQPFYVTARSLTSEAVAPLSQISNKLFEEDRYKESLWRNLTFKGLDMPTSSQDRCQVRPEVKRIAEILQRLIPKQKHKDFEIDLEELLLESIRIWDELKRDSCVVAFDLQPPSVWSPGWKAEDCPDLGLADVEANSEPGNISKMKPWCLFPRVIFHTIDGRKKFFPGNAIFANSPAFHENCAEIQRQEEEIAQIKKNFVRRPTISRGTRGLATE</sequence>
<dbReference type="GeneID" id="55996328"/>
<evidence type="ECO:0000313" key="2">
    <source>
        <dbReference type="EMBL" id="QKX61688.1"/>
    </source>
</evidence>
<dbReference type="KEGG" id="trg:TRUGW13939_08843"/>
<dbReference type="EMBL" id="CP055902">
    <property type="protein sequence ID" value="QKX61688.1"/>
    <property type="molecule type" value="Genomic_DNA"/>
</dbReference>
<evidence type="ECO:0000256" key="1">
    <source>
        <dbReference type="SAM" id="MobiDB-lite"/>
    </source>
</evidence>
<name>A0A7H8R6V0_TALRU</name>
<keyword evidence="3" id="KW-1185">Reference proteome</keyword>
<accession>A0A7H8R6V0</accession>
<feature type="compositionally biased region" description="Polar residues" evidence="1">
    <location>
        <begin position="1"/>
        <end position="18"/>
    </location>
</feature>
<protein>
    <submittedName>
        <fullName evidence="2">Uncharacterized protein</fullName>
    </submittedName>
</protein>
<dbReference type="AlphaFoldDB" id="A0A7H8R6V0"/>
<dbReference type="Proteomes" id="UP000509510">
    <property type="component" value="Chromosome V"/>
</dbReference>
<feature type="region of interest" description="Disordered" evidence="1">
    <location>
        <begin position="139"/>
        <end position="159"/>
    </location>
</feature>
<dbReference type="RefSeq" id="XP_035347862.1">
    <property type="nucleotide sequence ID" value="XM_035491969.1"/>
</dbReference>
<dbReference type="OrthoDB" id="4480464at2759"/>
<evidence type="ECO:0000313" key="3">
    <source>
        <dbReference type="Proteomes" id="UP000509510"/>
    </source>
</evidence>
<organism evidence="2 3">
    <name type="scientific">Talaromyces rugulosus</name>
    <name type="common">Penicillium rugulosum</name>
    <dbReference type="NCBI Taxonomy" id="121627"/>
    <lineage>
        <taxon>Eukaryota</taxon>
        <taxon>Fungi</taxon>
        <taxon>Dikarya</taxon>
        <taxon>Ascomycota</taxon>
        <taxon>Pezizomycotina</taxon>
        <taxon>Eurotiomycetes</taxon>
        <taxon>Eurotiomycetidae</taxon>
        <taxon>Eurotiales</taxon>
        <taxon>Trichocomaceae</taxon>
        <taxon>Talaromyces</taxon>
        <taxon>Talaromyces sect. Islandici</taxon>
    </lineage>
</organism>
<feature type="region of interest" description="Disordered" evidence="1">
    <location>
        <begin position="1"/>
        <end position="46"/>
    </location>
</feature>
<gene>
    <name evidence="2" type="ORF">TRUGW13939_08843</name>
</gene>
<feature type="compositionally biased region" description="Basic and acidic residues" evidence="1">
    <location>
        <begin position="33"/>
        <end position="42"/>
    </location>
</feature>
<proteinExistence type="predicted"/>